<organism evidence="13 14">
    <name type="scientific">Falsarthrobacter nasiphocae</name>
    <dbReference type="NCBI Taxonomy" id="189863"/>
    <lineage>
        <taxon>Bacteria</taxon>
        <taxon>Bacillati</taxon>
        <taxon>Actinomycetota</taxon>
        <taxon>Actinomycetes</taxon>
        <taxon>Micrococcales</taxon>
        <taxon>Micrococcaceae</taxon>
        <taxon>Falsarthrobacter</taxon>
    </lineage>
</organism>
<dbReference type="InterPro" id="IPR017911">
    <property type="entry name" value="MacB-like_ATP-bd"/>
</dbReference>
<dbReference type="InterPro" id="IPR003838">
    <property type="entry name" value="ABC3_permease_C"/>
</dbReference>
<evidence type="ECO:0000256" key="2">
    <source>
        <dbReference type="ARBA" id="ARBA00022448"/>
    </source>
</evidence>
<dbReference type="SUPFAM" id="SSF52540">
    <property type="entry name" value="P-loop containing nucleoside triphosphate hydrolases"/>
    <property type="match status" value="1"/>
</dbReference>
<dbReference type="EMBL" id="JAVDUI010000001">
    <property type="protein sequence ID" value="MDR6892165.1"/>
    <property type="molecule type" value="Genomic_DNA"/>
</dbReference>
<dbReference type="PROSITE" id="PS00211">
    <property type="entry name" value="ABC_TRANSPORTER_1"/>
    <property type="match status" value="1"/>
</dbReference>
<dbReference type="InterPro" id="IPR003439">
    <property type="entry name" value="ABC_transporter-like_ATP-bd"/>
</dbReference>
<evidence type="ECO:0000256" key="8">
    <source>
        <dbReference type="ARBA" id="ARBA00023136"/>
    </source>
</evidence>
<dbReference type="CDD" id="cd03255">
    <property type="entry name" value="ABC_MJ0796_LolCDE_FtsE"/>
    <property type="match status" value="1"/>
</dbReference>
<dbReference type="SMART" id="SM00382">
    <property type="entry name" value="AAA"/>
    <property type="match status" value="1"/>
</dbReference>
<dbReference type="GO" id="GO:0022857">
    <property type="term" value="F:transmembrane transporter activity"/>
    <property type="evidence" value="ECO:0007669"/>
    <property type="project" value="TreeGrafter"/>
</dbReference>
<evidence type="ECO:0000256" key="4">
    <source>
        <dbReference type="ARBA" id="ARBA00022692"/>
    </source>
</evidence>
<dbReference type="InterPro" id="IPR027417">
    <property type="entry name" value="P-loop_NTPase"/>
</dbReference>
<evidence type="ECO:0000256" key="10">
    <source>
        <dbReference type="SAM" id="MobiDB-lite"/>
    </source>
</evidence>
<dbReference type="PROSITE" id="PS50893">
    <property type="entry name" value="ABC_TRANSPORTER_2"/>
    <property type="match status" value="1"/>
</dbReference>
<reference evidence="13" key="1">
    <citation type="submission" date="2023-07" db="EMBL/GenBank/DDBJ databases">
        <title>Sequencing the genomes of 1000 actinobacteria strains.</title>
        <authorList>
            <person name="Klenk H.-P."/>
        </authorList>
    </citation>
    <scope>NUCLEOTIDE SEQUENCE</scope>
    <source>
        <strain evidence="13">DSM 13988</strain>
    </source>
</reference>
<gene>
    <name evidence="13" type="ORF">J2S35_001105</name>
</gene>
<dbReference type="Pfam" id="PF00005">
    <property type="entry name" value="ABC_tran"/>
    <property type="match status" value="1"/>
</dbReference>
<dbReference type="Gene3D" id="3.40.50.300">
    <property type="entry name" value="P-loop containing nucleotide triphosphate hydrolases"/>
    <property type="match status" value="1"/>
</dbReference>
<dbReference type="AlphaFoldDB" id="A0AAE4C891"/>
<evidence type="ECO:0000313" key="14">
    <source>
        <dbReference type="Proteomes" id="UP001247307"/>
    </source>
</evidence>
<dbReference type="Proteomes" id="UP001247307">
    <property type="component" value="Unassembled WGS sequence"/>
</dbReference>
<keyword evidence="6 13" id="KW-0067">ATP-binding</keyword>
<dbReference type="GO" id="GO:0005524">
    <property type="term" value="F:ATP binding"/>
    <property type="evidence" value="ECO:0007669"/>
    <property type="project" value="UniProtKB-KW"/>
</dbReference>
<accession>A0AAE4C891</accession>
<dbReference type="RefSeq" id="WP_309850782.1">
    <property type="nucleotide sequence ID" value="NZ_JAVDUI010000001.1"/>
</dbReference>
<keyword evidence="7 11" id="KW-1133">Transmembrane helix</keyword>
<dbReference type="GO" id="GO:0016887">
    <property type="term" value="F:ATP hydrolysis activity"/>
    <property type="evidence" value="ECO:0007669"/>
    <property type="project" value="InterPro"/>
</dbReference>
<dbReference type="EC" id="3.6.3.-" evidence="13"/>
<evidence type="ECO:0000256" key="7">
    <source>
        <dbReference type="ARBA" id="ARBA00022989"/>
    </source>
</evidence>
<comment type="subcellular location">
    <subcellularLocation>
        <location evidence="1">Cell inner membrane</location>
        <topology evidence="1">Multi-pass membrane protein</topology>
    </subcellularLocation>
</comment>
<dbReference type="InterPro" id="IPR017871">
    <property type="entry name" value="ABC_transporter-like_CS"/>
</dbReference>
<evidence type="ECO:0000256" key="6">
    <source>
        <dbReference type="ARBA" id="ARBA00022840"/>
    </source>
</evidence>
<comment type="similarity">
    <text evidence="9">Belongs to the ABC transporter superfamily. Macrolide exporter (TC 3.A.1.122) family.</text>
</comment>
<evidence type="ECO:0000256" key="1">
    <source>
        <dbReference type="ARBA" id="ARBA00004429"/>
    </source>
</evidence>
<keyword evidence="2" id="KW-0813">Transport</keyword>
<keyword evidence="3" id="KW-1003">Cell membrane</keyword>
<feature type="transmembrane region" description="Helical" evidence="11">
    <location>
        <begin position="636"/>
        <end position="662"/>
    </location>
</feature>
<protein>
    <submittedName>
        <fullName evidence="13">Macrolide transport system ATP-binding/permease protein</fullName>
        <ecNumber evidence="13">3.6.3.-</ecNumber>
    </submittedName>
</protein>
<evidence type="ECO:0000259" key="12">
    <source>
        <dbReference type="PROSITE" id="PS50893"/>
    </source>
</evidence>
<dbReference type="Pfam" id="PF02687">
    <property type="entry name" value="FtsX"/>
    <property type="match status" value="1"/>
</dbReference>
<dbReference type="PANTHER" id="PTHR24220:SF86">
    <property type="entry name" value="ABC TRANSPORTER ABCH.1"/>
    <property type="match status" value="1"/>
</dbReference>
<dbReference type="PANTHER" id="PTHR24220">
    <property type="entry name" value="IMPORT ATP-BINDING PROTEIN"/>
    <property type="match status" value="1"/>
</dbReference>
<evidence type="ECO:0000256" key="9">
    <source>
        <dbReference type="ARBA" id="ARBA00038388"/>
    </source>
</evidence>
<feature type="region of interest" description="Disordered" evidence="10">
    <location>
        <begin position="223"/>
        <end position="262"/>
    </location>
</feature>
<keyword evidence="8 11" id="KW-0472">Membrane</keyword>
<keyword evidence="4 11" id="KW-0812">Transmembrane</keyword>
<dbReference type="InterPro" id="IPR015854">
    <property type="entry name" value="ABC_transpr_LolD-like"/>
</dbReference>
<feature type="region of interest" description="Disordered" evidence="10">
    <location>
        <begin position="336"/>
        <end position="357"/>
    </location>
</feature>
<dbReference type="GO" id="GO:0005886">
    <property type="term" value="C:plasma membrane"/>
    <property type="evidence" value="ECO:0007669"/>
    <property type="project" value="UniProtKB-SubCell"/>
</dbReference>
<evidence type="ECO:0000313" key="13">
    <source>
        <dbReference type="EMBL" id="MDR6892165.1"/>
    </source>
</evidence>
<proteinExistence type="inferred from homology"/>
<dbReference type="InterPro" id="IPR003593">
    <property type="entry name" value="AAA+_ATPase"/>
</dbReference>
<feature type="domain" description="ABC transporter" evidence="12">
    <location>
        <begin position="9"/>
        <end position="246"/>
    </location>
</feature>
<evidence type="ECO:0000256" key="3">
    <source>
        <dbReference type="ARBA" id="ARBA00022475"/>
    </source>
</evidence>
<name>A0AAE4C891_9MICC</name>
<keyword evidence="14" id="KW-1185">Reference proteome</keyword>
<sequence>MDSIGTPVLRLRGVRREFGTGPTTVALAEASFEVWPGELVAVVGPSGAGKSTLLNLMGLLDRPTRGSIEILGRDVTTLSERERDVFRGLHIGFVFQSSHLIGYESTANNVGLNLRVRGVDQGYRDDRITELLQTYGLSDRAATPGALLSGGERQRAAIARAAAGHPELLLADEPTGNLDSRNAAGVMRQLKGLARAGVAVVVITHDPTVAAAADRRLDVFDGRVSAPPRPKETTPAQARPGSVTRKHLGVDTGGLGSRKPTLPKGRALSRWADTLADGVNALWSLTFRSALLITAFALGVGGLIAASGLTATTSAHISDRLDDAALSEVRFQDLRDRPTLPVPAGQRDPRDATRGPVPSDAIVRAVSEQAASIDGVLSVGYEATADTVSIKRLHEPGPGAKTVISTLTAVNGERVKQFLVTGGVALWDSPQGGHQAILGAEAAQKLSVARAGPGVNVYVGDTRAAVVAVLPGRGDPIIDQGVFGNLNLARTVGDVKHAYVVKTRPGYPTAVGEAVAQTLSPGAPAAVHVQRTADLRNLKKGVAGDLTLMVRIMGIVLLILAALTAATSMYISVLSRTGEISLRRALGQSRLSIARQFILEGSLLGFVGGLGGLFLGVLFVVGLSMTQGWIPILDPVVMPLVAVLLGLGVGSIAAVVPAGIAARLEPAAGLRG</sequence>
<keyword evidence="5" id="KW-0547">Nucleotide-binding</keyword>
<evidence type="ECO:0000256" key="5">
    <source>
        <dbReference type="ARBA" id="ARBA00022741"/>
    </source>
</evidence>
<feature type="transmembrane region" description="Helical" evidence="11">
    <location>
        <begin position="548"/>
        <end position="576"/>
    </location>
</feature>
<evidence type="ECO:0000256" key="11">
    <source>
        <dbReference type="SAM" id="Phobius"/>
    </source>
</evidence>
<comment type="caution">
    <text evidence="13">The sequence shown here is derived from an EMBL/GenBank/DDBJ whole genome shotgun (WGS) entry which is preliminary data.</text>
</comment>
<keyword evidence="13" id="KW-0378">Hydrolase</keyword>
<feature type="transmembrane region" description="Helical" evidence="11">
    <location>
        <begin position="597"/>
        <end position="624"/>
    </location>
</feature>